<feature type="compositionally biased region" description="Polar residues" evidence="2">
    <location>
        <begin position="347"/>
        <end position="378"/>
    </location>
</feature>
<evidence type="ECO:0000256" key="2">
    <source>
        <dbReference type="SAM" id="MobiDB-lite"/>
    </source>
</evidence>
<evidence type="ECO:0000256" key="1">
    <source>
        <dbReference type="ARBA" id="ARBA00008309"/>
    </source>
</evidence>
<proteinExistence type="inferred from homology"/>
<dbReference type="Pfam" id="PF12516">
    <property type="entry name" value="DUF3719"/>
    <property type="match status" value="1"/>
</dbReference>
<dbReference type="AlphaFoldDB" id="A0A2B4RHI4"/>
<sequence length="694" mass="77202">MIVSAIWNNRGFAHSSVDALHPLPERPEESLPLSYFERIHSSNFTNVTPDTSGQSSPTTDNAPSIGNGLFESNTWSTNTGILTGRSSVYSWGNEDEFDRQASATVKRMFDEIDGMLFEGIHFNGSPQLLSECEEWFKQFPHLRICGYQLLNPKDDGTQLIPFPAGEPRIYNQRPQTSFLEDVEEFGAFDSQGLCIEGFHLDPLPEPPESYMNGEHCCISRICSAPSADEMNGFYSEFEEEILAEDGEVEEYFGYDQPAIEEEVTEARTGMRYRRQQRRGYPPVTPNACAKDAVVSQMFDQVWGEVVLWLRSLLSLYSQKVLRDKQQFLADVVVSSDRAIESPLRPYSQSVMSRNHFSPPSRLKTFSSFNPQPDQSSLINAMKVRPMPLNPRAPSASTSHPPDSREGTPFNPGRPGSSSTVISRSTRIPPHSSDPFMHKMMPFKRNRNLPSTPPLTHLDSSKPKTPSVQEDVMGGIVQGRKLFPEKERLSSPPQATNSNSPAPYMGRNFVLPPIDVFTNRETPVQQNGGRNSAKQVSFRQSRASSAATDDSRQSFKDRARNVTESSRPNTSIATHSLRNDTPHRRLSTPSGTHLTQGMYSRGQMRHAQSPLGGITGVSMPISTHPATEANASALTSSSSHQYDGREISPVSDEEYEGLKSPGPSSQHSHRRNKLVSSISVYFIINELPALVCEHG</sequence>
<reference evidence="5" key="1">
    <citation type="journal article" date="2017" name="bioRxiv">
        <title>Comparative analysis of the genomes of Stylophora pistillata and Acropora digitifera provides evidence for extensive differences between species of corals.</title>
        <authorList>
            <person name="Voolstra C.R."/>
            <person name="Li Y."/>
            <person name="Liew Y.J."/>
            <person name="Baumgarten S."/>
            <person name="Zoccola D."/>
            <person name="Flot J.-F."/>
            <person name="Tambutte S."/>
            <person name="Allemand D."/>
            <person name="Aranda M."/>
        </authorList>
    </citation>
    <scope>NUCLEOTIDE SEQUENCE [LARGE SCALE GENOMIC DNA]</scope>
</reference>
<feature type="compositionally biased region" description="Low complexity" evidence="2">
    <location>
        <begin position="538"/>
        <end position="547"/>
    </location>
</feature>
<feature type="compositionally biased region" description="Polar residues" evidence="2">
    <location>
        <begin position="519"/>
        <end position="537"/>
    </location>
</feature>
<feature type="region of interest" description="Disordered" evidence="2">
    <location>
        <begin position="627"/>
        <end position="670"/>
    </location>
</feature>
<feature type="domain" description="DUF3719" evidence="3">
    <location>
        <begin position="115"/>
        <end position="181"/>
    </location>
</feature>
<feature type="compositionally biased region" description="Basic and acidic residues" evidence="2">
    <location>
        <begin position="548"/>
        <end position="560"/>
    </location>
</feature>
<evidence type="ECO:0000259" key="3">
    <source>
        <dbReference type="Pfam" id="PF12516"/>
    </source>
</evidence>
<feature type="compositionally biased region" description="Polar residues" evidence="2">
    <location>
        <begin position="490"/>
        <end position="500"/>
    </location>
</feature>
<feature type="region of interest" description="Disordered" evidence="2">
    <location>
        <begin position="519"/>
        <end position="594"/>
    </location>
</feature>
<dbReference type="PANTHER" id="PTHR31997:SF1">
    <property type="entry name" value="AGAP003710-PA"/>
    <property type="match status" value="1"/>
</dbReference>
<evidence type="ECO:0000313" key="4">
    <source>
        <dbReference type="EMBL" id="PFX15848.1"/>
    </source>
</evidence>
<feature type="compositionally biased region" description="Polar residues" evidence="2">
    <location>
        <begin position="627"/>
        <end position="640"/>
    </location>
</feature>
<accession>A0A2B4RHI4</accession>
<evidence type="ECO:0000313" key="5">
    <source>
        <dbReference type="Proteomes" id="UP000225706"/>
    </source>
</evidence>
<dbReference type="STRING" id="50429.A0A2B4RHI4"/>
<organism evidence="4 5">
    <name type="scientific">Stylophora pistillata</name>
    <name type="common">Smooth cauliflower coral</name>
    <dbReference type="NCBI Taxonomy" id="50429"/>
    <lineage>
        <taxon>Eukaryota</taxon>
        <taxon>Metazoa</taxon>
        <taxon>Cnidaria</taxon>
        <taxon>Anthozoa</taxon>
        <taxon>Hexacorallia</taxon>
        <taxon>Scleractinia</taxon>
        <taxon>Astrocoeniina</taxon>
        <taxon>Pocilloporidae</taxon>
        <taxon>Stylophora</taxon>
    </lineage>
</organism>
<dbReference type="PANTHER" id="PTHR31997">
    <property type="entry name" value="AGAP003710-PA"/>
    <property type="match status" value="1"/>
</dbReference>
<keyword evidence="5" id="KW-1185">Reference proteome</keyword>
<dbReference type="InterPro" id="IPR022194">
    <property type="entry name" value="DUF3719"/>
</dbReference>
<gene>
    <name evidence="4" type="primary">Fam149a</name>
    <name evidence="4" type="ORF">AWC38_SpisGene19916</name>
</gene>
<dbReference type="InterPro" id="IPR039630">
    <property type="entry name" value="FAM149"/>
</dbReference>
<dbReference type="OrthoDB" id="2134133at2759"/>
<feature type="region of interest" description="Disordered" evidence="2">
    <location>
        <begin position="484"/>
        <end position="505"/>
    </location>
</feature>
<dbReference type="EMBL" id="LSMT01000603">
    <property type="protein sequence ID" value="PFX15848.1"/>
    <property type="molecule type" value="Genomic_DNA"/>
</dbReference>
<comment type="similarity">
    <text evidence="1">Belongs to the FAM149 family.</text>
</comment>
<protein>
    <submittedName>
        <fullName evidence="4">Protein FAM149A</fullName>
    </submittedName>
</protein>
<feature type="compositionally biased region" description="Polar residues" evidence="2">
    <location>
        <begin position="561"/>
        <end position="575"/>
    </location>
</feature>
<name>A0A2B4RHI4_STYPI</name>
<feature type="region of interest" description="Disordered" evidence="2">
    <location>
        <begin position="347"/>
        <end position="468"/>
    </location>
</feature>
<dbReference type="Proteomes" id="UP000225706">
    <property type="component" value="Unassembled WGS sequence"/>
</dbReference>
<feature type="compositionally biased region" description="Low complexity" evidence="2">
    <location>
        <begin position="416"/>
        <end position="427"/>
    </location>
</feature>
<comment type="caution">
    <text evidence="4">The sequence shown here is derived from an EMBL/GenBank/DDBJ whole genome shotgun (WGS) entry which is preliminary data.</text>
</comment>